<feature type="signal peptide" evidence="2">
    <location>
        <begin position="1"/>
        <end position="20"/>
    </location>
</feature>
<evidence type="ECO:0000313" key="3">
    <source>
        <dbReference type="EMBL" id="GAU94562.1"/>
    </source>
</evidence>
<evidence type="ECO:0000256" key="2">
    <source>
        <dbReference type="SAM" id="SignalP"/>
    </source>
</evidence>
<evidence type="ECO:0000313" key="4">
    <source>
        <dbReference type="Proteomes" id="UP000186922"/>
    </source>
</evidence>
<dbReference type="Proteomes" id="UP000186922">
    <property type="component" value="Unassembled WGS sequence"/>
</dbReference>
<feature type="transmembrane region" description="Helical" evidence="1">
    <location>
        <begin position="185"/>
        <end position="203"/>
    </location>
</feature>
<protein>
    <submittedName>
        <fullName evidence="3">Uncharacterized protein</fullName>
    </submittedName>
</protein>
<dbReference type="EMBL" id="BDGG01000002">
    <property type="protein sequence ID" value="GAU94562.1"/>
    <property type="molecule type" value="Genomic_DNA"/>
</dbReference>
<dbReference type="OrthoDB" id="10510384at2759"/>
<keyword evidence="1" id="KW-0812">Transmembrane</keyword>
<gene>
    <name evidence="3" type="primary">RvY_06311-1</name>
    <name evidence="3" type="synonym">RvY_06311.1</name>
    <name evidence="3" type="ORF">RvY_06311</name>
</gene>
<keyword evidence="1" id="KW-1133">Transmembrane helix</keyword>
<sequence length="205" mass="21594">MIRLSAFSTFVFLQITGSFGQNGNIPVVQQPIVSSGSALSGTNLNLASNQIGCVSCSSDTSGPCGLRSTVGQTPPQNLQRACAVGIDYCFTLVRAQPGFQPYIRRGCGPISCNSLPGEGGAGQICDEQNNVIPIQPPEAFNQSRIFNNGNQNAVLQLCRGSLCNAGLIADYSMPGYFVLQSSASAIYSSILSLSTMLILFVLLKN</sequence>
<keyword evidence="4" id="KW-1185">Reference proteome</keyword>
<reference evidence="3 4" key="1">
    <citation type="journal article" date="2016" name="Nat. Commun.">
        <title>Extremotolerant tardigrade genome and improved radiotolerance of human cultured cells by tardigrade-unique protein.</title>
        <authorList>
            <person name="Hashimoto T."/>
            <person name="Horikawa D.D."/>
            <person name="Saito Y."/>
            <person name="Kuwahara H."/>
            <person name="Kozuka-Hata H."/>
            <person name="Shin-I T."/>
            <person name="Minakuchi Y."/>
            <person name="Ohishi K."/>
            <person name="Motoyama A."/>
            <person name="Aizu T."/>
            <person name="Enomoto A."/>
            <person name="Kondo K."/>
            <person name="Tanaka S."/>
            <person name="Hara Y."/>
            <person name="Koshikawa S."/>
            <person name="Sagara H."/>
            <person name="Miura T."/>
            <person name="Yokobori S."/>
            <person name="Miyagawa K."/>
            <person name="Suzuki Y."/>
            <person name="Kubo T."/>
            <person name="Oyama M."/>
            <person name="Kohara Y."/>
            <person name="Fujiyama A."/>
            <person name="Arakawa K."/>
            <person name="Katayama T."/>
            <person name="Toyoda A."/>
            <person name="Kunieda T."/>
        </authorList>
    </citation>
    <scope>NUCLEOTIDE SEQUENCE [LARGE SCALE GENOMIC DNA]</scope>
    <source>
        <strain evidence="3 4">YOKOZUNA-1</strain>
    </source>
</reference>
<evidence type="ECO:0000256" key="1">
    <source>
        <dbReference type="SAM" id="Phobius"/>
    </source>
</evidence>
<proteinExistence type="predicted"/>
<feature type="chain" id="PRO_5008898011" evidence="2">
    <location>
        <begin position="21"/>
        <end position="205"/>
    </location>
</feature>
<comment type="caution">
    <text evidence="3">The sequence shown here is derived from an EMBL/GenBank/DDBJ whole genome shotgun (WGS) entry which is preliminary data.</text>
</comment>
<keyword evidence="2" id="KW-0732">Signal</keyword>
<name>A0A1D1V3L7_RAMVA</name>
<organism evidence="3 4">
    <name type="scientific">Ramazzottius varieornatus</name>
    <name type="common">Water bear</name>
    <name type="synonym">Tardigrade</name>
    <dbReference type="NCBI Taxonomy" id="947166"/>
    <lineage>
        <taxon>Eukaryota</taxon>
        <taxon>Metazoa</taxon>
        <taxon>Ecdysozoa</taxon>
        <taxon>Tardigrada</taxon>
        <taxon>Eutardigrada</taxon>
        <taxon>Parachela</taxon>
        <taxon>Hypsibioidea</taxon>
        <taxon>Ramazzottiidae</taxon>
        <taxon>Ramazzottius</taxon>
    </lineage>
</organism>
<keyword evidence="1" id="KW-0472">Membrane</keyword>
<dbReference type="AlphaFoldDB" id="A0A1D1V3L7"/>
<accession>A0A1D1V3L7</accession>